<dbReference type="Pfam" id="PF03399">
    <property type="entry name" value="SAC3_GANP"/>
    <property type="match status" value="1"/>
</dbReference>
<dbReference type="InterPro" id="IPR045107">
    <property type="entry name" value="SAC3/GANP/THP3"/>
</dbReference>
<dbReference type="EMBL" id="ML996688">
    <property type="protein sequence ID" value="KAF2404488.1"/>
    <property type="molecule type" value="Genomic_DNA"/>
</dbReference>
<proteinExistence type="predicted"/>
<keyword evidence="4" id="KW-1185">Reference proteome</keyword>
<dbReference type="PANTHER" id="PTHR12436:SF3">
    <property type="entry name" value="GERMINAL-CENTER ASSOCIATED NUCLEAR PROTEIN"/>
    <property type="match status" value="1"/>
</dbReference>
<dbReference type="GO" id="GO:0006406">
    <property type="term" value="P:mRNA export from nucleus"/>
    <property type="evidence" value="ECO:0007669"/>
    <property type="project" value="TreeGrafter"/>
</dbReference>
<organism evidence="3 4">
    <name type="scientific">Trichodelitschia bisporula</name>
    <dbReference type="NCBI Taxonomy" id="703511"/>
    <lineage>
        <taxon>Eukaryota</taxon>
        <taxon>Fungi</taxon>
        <taxon>Dikarya</taxon>
        <taxon>Ascomycota</taxon>
        <taxon>Pezizomycotina</taxon>
        <taxon>Dothideomycetes</taxon>
        <taxon>Dothideomycetes incertae sedis</taxon>
        <taxon>Phaeotrichales</taxon>
        <taxon>Phaeotrichaceae</taxon>
        <taxon>Trichodelitschia</taxon>
    </lineage>
</organism>
<evidence type="ECO:0000256" key="1">
    <source>
        <dbReference type="SAM" id="MobiDB-lite"/>
    </source>
</evidence>
<dbReference type="GO" id="GO:0005737">
    <property type="term" value="C:cytoplasm"/>
    <property type="evidence" value="ECO:0007669"/>
    <property type="project" value="TreeGrafter"/>
</dbReference>
<name>A0A6G1I856_9PEZI</name>
<feature type="compositionally biased region" description="Low complexity" evidence="1">
    <location>
        <begin position="658"/>
        <end position="677"/>
    </location>
</feature>
<dbReference type="GO" id="GO:0070390">
    <property type="term" value="C:transcription export complex 2"/>
    <property type="evidence" value="ECO:0007669"/>
    <property type="project" value="TreeGrafter"/>
</dbReference>
<dbReference type="OrthoDB" id="264795at2759"/>
<evidence type="ECO:0000313" key="4">
    <source>
        <dbReference type="Proteomes" id="UP000799640"/>
    </source>
</evidence>
<dbReference type="Proteomes" id="UP000799640">
    <property type="component" value="Unassembled WGS sequence"/>
</dbReference>
<feature type="region of interest" description="Disordered" evidence="1">
    <location>
        <begin position="1"/>
        <end position="125"/>
    </location>
</feature>
<feature type="region of interest" description="Disordered" evidence="1">
    <location>
        <begin position="624"/>
        <end position="732"/>
    </location>
</feature>
<reference evidence="3" key="1">
    <citation type="journal article" date="2020" name="Stud. Mycol.">
        <title>101 Dothideomycetes genomes: a test case for predicting lifestyles and emergence of pathogens.</title>
        <authorList>
            <person name="Haridas S."/>
            <person name="Albert R."/>
            <person name="Binder M."/>
            <person name="Bloem J."/>
            <person name="Labutti K."/>
            <person name="Salamov A."/>
            <person name="Andreopoulos B."/>
            <person name="Baker S."/>
            <person name="Barry K."/>
            <person name="Bills G."/>
            <person name="Bluhm B."/>
            <person name="Cannon C."/>
            <person name="Castanera R."/>
            <person name="Culley D."/>
            <person name="Daum C."/>
            <person name="Ezra D."/>
            <person name="Gonzalez J."/>
            <person name="Henrissat B."/>
            <person name="Kuo A."/>
            <person name="Liang C."/>
            <person name="Lipzen A."/>
            <person name="Lutzoni F."/>
            <person name="Magnuson J."/>
            <person name="Mondo S."/>
            <person name="Nolan M."/>
            <person name="Ohm R."/>
            <person name="Pangilinan J."/>
            <person name="Park H.-J."/>
            <person name="Ramirez L."/>
            <person name="Alfaro M."/>
            <person name="Sun H."/>
            <person name="Tritt A."/>
            <person name="Yoshinaga Y."/>
            <person name="Zwiers L.-H."/>
            <person name="Turgeon B."/>
            <person name="Goodwin S."/>
            <person name="Spatafora J."/>
            <person name="Crous P."/>
            <person name="Grigoriev I."/>
        </authorList>
    </citation>
    <scope>NUCLEOTIDE SEQUENCE</scope>
    <source>
        <strain evidence="3">CBS 262.69</strain>
    </source>
</reference>
<feature type="compositionally biased region" description="Basic and acidic residues" evidence="1">
    <location>
        <begin position="105"/>
        <end position="115"/>
    </location>
</feature>
<sequence>MAGRRGGRGQGSQQQQQSRDSNPRHRTNGDEGSSGRGRGHGRGDRGQSNGQSRTSNHDQNRNSPQDGGRGQSNGARRTKPPVDLTRHVLEKNLAANHGPPKAPKKMVDTQPEPRARSNSQVKHGPIPAGAAERWAQLTRNRDKERMDAIANGFLADPAQPRKLEDAITPVGTCEDMCPEFERVQRIVQNDVWRQEWERQTQALDYGKRTPDESRMVKKFRRAAAGLDEQLPSDLRPPRVLLKTTNYLLNELPTESSDDISKIQAFLWDRTRAIRNDFSIQQLKEVEDIRIAIDCYERIARFHIFSLHQMAAVDRKGAETYDWQQDREQLDRTLLTLLDYYGKVRLQYQSPNEVEFRVYDILLHIQSPQPYMEYKVQGLPDHIRLHPRILKAMELWEAATNSIDLQGPFLESVPHVVVQENWARFWKLIMSNQVSYLMACVAEVYFNLIRRTALQSIFRAFKLGGTQRTTAWVMPHVMDALGFDTEEEAHEYVAYFGLKFQTRDDGVLFLDISAMKGADLPSPSGGMVPQKHSKRWVEMKRRGRTFKAIVNGLSTKAARQAGWVEKAPTVSADSTMTESYEQSARTSTASTAPPSEPVAKLNPIAPPFALSASLAGAATFTGTPPTAPSLATGQANGFGQPSGFGQPPTIAPPSVLNRPSSFAPFTESSPPTSSASSSGFGQPFGTSQGPAFGPVNLFHSSHRHRTNPAHNRTELCLASQRGQPIKKPTRRRSKLRLQEWISSSLPPPPLLPSPSRNHLESALSRWAKLLALACPARVLRLLLQ</sequence>
<evidence type="ECO:0000259" key="2">
    <source>
        <dbReference type="Pfam" id="PF03399"/>
    </source>
</evidence>
<accession>A0A6G1I856</accession>
<gene>
    <name evidence="3" type="ORF">EJ06DRAFT_206631</name>
</gene>
<dbReference type="InterPro" id="IPR005062">
    <property type="entry name" value="SAC3/GANP/THP3_conserved"/>
</dbReference>
<evidence type="ECO:0000313" key="3">
    <source>
        <dbReference type="EMBL" id="KAF2404488.1"/>
    </source>
</evidence>
<dbReference type="PANTHER" id="PTHR12436">
    <property type="entry name" value="80 KDA MCM3-ASSOCIATED PROTEIN"/>
    <property type="match status" value="1"/>
</dbReference>
<protein>
    <recommendedName>
        <fullName evidence="2">SAC3/GANP/THP3 conserved domain-containing protein</fullName>
    </recommendedName>
</protein>
<feature type="domain" description="SAC3/GANP/THP3 conserved" evidence="2">
    <location>
        <begin position="176"/>
        <end position="500"/>
    </location>
</feature>
<dbReference type="Gene3D" id="1.25.40.990">
    <property type="match status" value="1"/>
</dbReference>
<feature type="compositionally biased region" description="Polar residues" evidence="1">
    <location>
        <begin position="570"/>
        <end position="592"/>
    </location>
</feature>
<dbReference type="AlphaFoldDB" id="A0A6G1I856"/>
<feature type="compositionally biased region" description="Low complexity" evidence="1">
    <location>
        <begin position="636"/>
        <end position="647"/>
    </location>
</feature>
<feature type="region of interest" description="Disordered" evidence="1">
    <location>
        <begin position="567"/>
        <end position="600"/>
    </location>
</feature>